<organism evidence="1 2">
    <name type="scientific">Occultella aeris</name>
    <dbReference type="NCBI Taxonomy" id="2761496"/>
    <lineage>
        <taxon>Bacteria</taxon>
        <taxon>Bacillati</taxon>
        <taxon>Actinomycetota</taxon>
        <taxon>Actinomycetes</taxon>
        <taxon>Micrococcales</taxon>
        <taxon>Ruaniaceae</taxon>
        <taxon>Occultella</taxon>
    </lineage>
</organism>
<comment type="caution">
    <text evidence="1">The sequence shown here is derived from an EMBL/GenBank/DDBJ whole genome shotgun (WGS) entry which is preliminary data.</text>
</comment>
<keyword evidence="2" id="KW-1185">Reference proteome</keyword>
<reference evidence="1 2" key="1">
    <citation type="submission" date="2019-11" db="EMBL/GenBank/DDBJ databases">
        <authorList>
            <person name="Criscuolo A."/>
        </authorList>
    </citation>
    <scope>NUCLEOTIDE SEQUENCE [LARGE SCALE GENOMIC DNA]</scope>
    <source>
        <strain evidence="1">CIP111667</strain>
    </source>
</reference>
<evidence type="ECO:0000313" key="1">
    <source>
        <dbReference type="EMBL" id="VZO36390.1"/>
    </source>
</evidence>
<dbReference type="Pfam" id="PF10012">
    <property type="entry name" value="DUF2255"/>
    <property type="match status" value="1"/>
</dbReference>
<gene>
    <name evidence="1" type="ORF">HALOF300_01595</name>
</gene>
<proteinExistence type="predicted"/>
<sequence length="123" mass="13180">MTGWTAEQLASITDNDAFYVAPYRADGTTYGTDTETWALVVGEDVYVRAANGPQSRWYQAAITQRAGRVRVAGQYIDAVFEAAVAENEAAIDAAYEAKYPGSSAVPVMQGEGPKAAVVRISPR</sequence>
<protein>
    <recommendedName>
        <fullName evidence="3">DUF2255 family protein</fullName>
    </recommendedName>
</protein>
<dbReference type="AlphaFoldDB" id="A0A7M4DHJ7"/>
<dbReference type="InterPro" id="IPR016888">
    <property type="entry name" value="UCP028498"/>
</dbReference>
<evidence type="ECO:0008006" key="3">
    <source>
        <dbReference type="Google" id="ProtNLM"/>
    </source>
</evidence>
<dbReference type="Proteomes" id="UP000419743">
    <property type="component" value="Unassembled WGS sequence"/>
</dbReference>
<dbReference type="EMBL" id="CACRYJ010000021">
    <property type="protein sequence ID" value="VZO36390.1"/>
    <property type="molecule type" value="Genomic_DNA"/>
</dbReference>
<evidence type="ECO:0000313" key="2">
    <source>
        <dbReference type="Proteomes" id="UP000419743"/>
    </source>
</evidence>
<dbReference type="RefSeq" id="WP_156740416.1">
    <property type="nucleotide sequence ID" value="NZ_CACRYJ010000021.1"/>
</dbReference>
<accession>A0A7M4DHJ7</accession>
<name>A0A7M4DHJ7_9MICO</name>